<evidence type="ECO:0000313" key="1">
    <source>
        <dbReference type="EMBL" id="CCA13891.1"/>
    </source>
</evidence>
<protein>
    <submittedName>
        <fullName evidence="1">AlNc14C1G30 protein</fullName>
    </submittedName>
</protein>
<reference evidence="1" key="1">
    <citation type="journal article" date="2011" name="PLoS Biol.">
        <title>Gene gain and loss during evolution of obligate parasitism in the white rust pathogen of Arabidopsis thaliana.</title>
        <authorList>
            <person name="Kemen E."/>
            <person name="Gardiner A."/>
            <person name="Schultz-Larsen T."/>
            <person name="Kemen A.C."/>
            <person name="Balmuth A.L."/>
            <person name="Robert-Seilaniantz A."/>
            <person name="Bailey K."/>
            <person name="Holub E."/>
            <person name="Studholme D.J."/>
            <person name="Maclean D."/>
            <person name="Jones J.D."/>
        </authorList>
    </citation>
    <scope>NUCLEOTIDE SEQUENCE</scope>
</reference>
<dbReference type="HOGENOM" id="CLU_3000380_0_0_1"/>
<organism evidence="1">
    <name type="scientific">Albugo laibachii Nc14</name>
    <dbReference type="NCBI Taxonomy" id="890382"/>
    <lineage>
        <taxon>Eukaryota</taxon>
        <taxon>Sar</taxon>
        <taxon>Stramenopiles</taxon>
        <taxon>Oomycota</taxon>
        <taxon>Peronosporomycetes</taxon>
        <taxon>Albuginales</taxon>
        <taxon>Albuginaceae</taxon>
        <taxon>Albugo</taxon>
    </lineage>
</organism>
<reference evidence="1" key="2">
    <citation type="submission" date="2011-02" db="EMBL/GenBank/DDBJ databases">
        <authorList>
            <person name="MacLean D."/>
        </authorList>
    </citation>
    <scope>NUCLEOTIDE SEQUENCE</scope>
</reference>
<accession>F0VYM7</accession>
<sequence>MQLTYVIGLLIIDQTDLMNCITRNCLRISQKSHIDWVIIANELTQTVLSQEGPPSGD</sequence>
<gene>
    <name evidence="1" type="primary">AlNc14C1G30</name>
    <name evidence="1" type="ORF">ALNC14_000340</name>
</gene>
<dbReference type="AlphaFoldDB" id="F0VYM7"/>
<dbReference type="EMBL" id="FR824046">
    <property type="protein sequence ID" value="CCA13891.1"/>
    <property type="molecule type" value="Genomic_DNA"/>
</dbReference>
<name>F0VYM7_9STRA</name>
<proteinExistence type="predicted"/>